<accession>A0ABN7YG02</accession>
<organism evidence="3 4">
    <name type="scientific">Cupriavidus respiraculi</name>
    <dbReference type="NCBI Taxonomy" id="195930"/>
    <lineage>
        <taxon>Bacteria</taxon>
        <taxon>Pseudomonadati</taxon>
        <taxon>Pseudomonadota</taxon>
        <taxon>Betaproteobacteria</taxon>
        <taxon>Burkholderiales</taxon>
        <taxon>Burkholderiaceae</taxon>
        <taxon>Cupriavidus</taxon>
    </lineage>
</organism>
<evidence type="ECO:0000256" key="1">
    <source>
        <dbReference type="SAM" id="Coils"/>
    </source>
</evidence>
<dbReference type="Pfam" id="PF08241">
    <property type="entry name" value="Methyltransf_11"/>
    <property type="match status" value="1"/>
</dbReference>
<dbReference type="SUPFAM" id="SSF53335">
    <property type="entry name" value="S-adenosyl-L-methionine-dependent methyltransferases"/>
    <property type="match status" value="1"/>
</dbReference>
<keyword evidence="4" id="KW-1185">Reference proteome</keyword>
<dbReference type="RefSeq" id="WP_224041386.1">
    <property type="nucleotide sequence ID" value="NZ_CAJZAH010000002.1"/>
</dbReference>
<dbReference type="InterPro" id="IPR013216">
    <property type="entry name" value="Methyltransf_11"/>
</dbReference>
<dbReference type="Proteomes" id="UP000721236">
    <property type="component" value="Unassembled WGS sequence"/>
</dbReference>
<gene>
    <name evidence="3" type="ORF">LMG21510_01948</name>
</gene>
<reference evidence="3 4" key="1">
    <citation type="submission" date="2021-08" db="EMBL/GenBank/DDBJ databases">
        <authorList>
            <person name="Peeters C."/>
        </authorList>
    </citation>
    <scope>NUCLEOTIDE SEQUENCE [LARGE SCALE GENOMIC DNA]</scope>
    <source>
        <strain evidence="3 4">LMG 21510</strain>
    </source>
</reference>
<dbReference type="InterPro" id="IPR029063">
    <property type="entry name" value="SAM-dependent_MTases_sf"/>
</dbReference>
<proteinExistence type="predicted"/>
<protein>
    <recommendedName>
        <fullName evidence="2">Methyltransferase type 11 domain-containing protein</fullName>
    </recommendedName>
</protein>
<feature type="coiled-coil region" evidence="1">
    <location>
        <begin position="396"/>
        <end position="437"/>
    </location>
</feature>
<comment type="caution">
    <text evidence="3">The sequence shown here is derived from an EMBL/GenBank/DDBJ whole genome shotgun (WGS) entry which is preliminary data.</text>
</comment>
<evidence type="ECO:0000313" key="4">
    <source>
        <dbReference type="Proteomes" id="UP000721236"/>
    </source>
</evidence>
<name>A0ABN7YG02_9BURK</name>
<evidence type="ECO:0000313" key="3">
    <source>
        <dbReference type="EMBL" id="CAG9172359.1"/>
    </source>
</evidence>
<evidence type="ECO:0000259" key="2">
    <source>
        <dbReference type="Pfam" id="PF08241"/>
    </source>
</evidence>
<dbReference type="Gene3D" id="3.40.50.150">
    <property type="entry name" value="Vaccinia Virus protein VP39"/>
    <property type="match status" value="1"/>
</dbReference>
<sequence length="456" mass="51540">MNKKIEAALPILRCPRTGTRLFHEGAELVSEAGERYPIVNGKPILVRNIQALHTTPPPVDIVSQNFTQFLPHMESRRIDGFKLHLGSGNVPCRDAHVLSVDILPTPNADLVAEAEALPFADNSLAWVESDAVFEHLYDPMAAIAEVRRILKPGGAMLIDTAFMQSYHGFPGHYLNMTPQAVETLLVDDFELLESRVPFKDRPSLNIEVSIQRLIDGLPLAHRHELLGMPVSRLLAALRDLNTARTWFDASSEYTNRSLGAGTMVIAAKPNDYEARRAAIIEKVGADQFARMKRHYYASRVAVQQRHHEAEFYRRRSFEVEPSRSDDHPLPDLSQCLYAAAVRDSLDPREWQSAIDRLSALDAQLTEIRDFWIRSYLPLAEASARIDAAFTDPIDTIHKLNADLDAMRELVQRLESGNAKLRRENQDAHRALEAMRTSTSWRITKPLRGIVTRLRIR</sequence>
<feature type="domain" description="Methyltransferase type 11" evidence="2">
    <location>
        <begin position="110"/>
        <end position="158"/>
    </location>
</feature>
<dbReference type="EMBL" id="CAJZAH010000002">
    <property type="protein sequence ID" value="CAG9172359.1"/>
    <property type="molecule type" value="Genomic_DNA"/>
</dbReference>
<keyword evidence="1" id="KW-0175">Coiled coil</keyword>